<gene>
    <name evidence="9" type="ORF">FKG95_14470</name>
</gene>
<dbReference type="GO" id="GO:0016747">
    <property type="term" value="F:acyltransferase activity, transferring groups other than amino-acyl groups"/>
    <property type="evidence" value="ECO:0007669"/>
    <property type="project" value="InterPro"/>
</dbReference>
<dbReference type="Gene3D" id="3.30.470.20">
    <property type="entry name" value="ATP-grasp fold, B domain"/>
    <property type="match status" value="1"/>
</dbReference>
<comment type="similarity">
    <text evidence="5">In the N-terminal section; belongs to the acetate CoA ligase alpha subunit family.</text>
</comment>
<dbReference type="Pfam" id="PF13607">
    <property type="entry name" value="Succ_CoA_lig"/>
    <property type="match status" value="1"/>
</dbReference>
<dbReference type="SMART" id="SM00881">
    <property type="entry name" value="CoA_binding"/>
    <property type="match status" value="1"/>
</dbReference>
<keyword evidence="4 6" id="KW-0067">ATP-binding</keyword>
<keyword evidence="9" id="KW-0808">Transferase</keyword>
<dbReference type="InterPro" id="IPR043938">
    <property type="entry name" value="Ligase_CoA_dom"/>
</dbReference>
<dbReference type="FunFam" id="3.30.1490.20:FF:000020">
    <property type="entry name" value="Protein lysine acetyltransferase"/>
    <property type="match status" value="1"/>
</dbReference>
<dbReference type="InterPro" id="IPR016181">
    <property type="entry name" value="Acyl_CoA_acyltransferase"/>
</dbReference>
<evidence type="ECO:0000256" key="3">
    <source>
        <dbReference type="ARBA" id="ARBA00022741"/>
    </source>
</evidence>
<dbReference type="InterPro" id="IPR013815">
    <property type="entry name" value="ATP_grasp_subdomain_1"/>
</dbReference>
<dbReference type="PANTHER" id="PTHR43334">
    <property type="entry name" value="ACETATE--COA LIGASE [ADP-FORMING]"/>
    <property type="match status" value="1"/>
</dbReference>
<dbReference type="PANTHER" id="PTHR43334:SF1">
    <property type="entry name" value="3-HYDROXYPROPIONATE--COA LIGASE [ADP-FORMING]"/>
    <property type="match status" value="1"/>
</dbReference>
<dbReference type="Gene3D" id="3.30.1490.20">
    <property type="entry name" value="ATP-grasp fold, A domain"/>
    <property type="match status" value="1"/>
</dbReference>
<dbReference type="InterPro" id="IPR032875">
    <property type="entry name" value="Succ_CoA_lig_flav_dom"/>
</dbReference>
<dbReference type="PROSITE" id="PS51186">
    <property type="entry name" value="GNAT"/>
    <property type="match status" value="1"/>
</dbReference>
<dbReference type="SUPFAM" id="SSF51735">
    <property type="entry name" value="NAD(P)-binding Rossmann-fold domains"/>
    <property type="match status" value="1"/>
</dbReference>
<dbReference type="Pfam" id="PF00583">
    <property type="entry name" value="Acetyltransf_1"/>
    <property type="match status" value="1"/>
</dbReference>
<comment type="caution">
    <text evidence="9">The sequence shown here is derived from an EMBL/GenBank/DDBJ whole genome shotgun (WGS) entry which is preliminary data.</text>
</comment>
<dbReference type="Pfam" id="PF19045">
    <property type="entry name" value="Ligase_CoA_2"/>
    <property type="match status" value="1"/>
</dbReference>
<evidence type="ECO:0000256" key="6">
    <source>
        <dbReference type="PROSITE-ProRule" id="PRU00409"/>
    </source>
</evidence>
<dbReference type="CDD" id="cd04301">
    <property type="entry name" value="NAT_SF"/>
    <property type="match status" value="1"/>
</dbReference>
<keyword evidence="3 6" id="KW-0547">Nucleotide-binding</keyword>
<organism evidence="9 10">
    <name type="scientific">Denitrobaculum tricleocarpae</name>
    <dbReference type="NCBI Taxonomy" id="2591009"/>
    <lineage>
        <taxon>Bacteria</taxon>
        <taxon>Pseudomonadati</taxon>
        <taxon>Pseudomonadota</taxon>
        <taxon>Alphaproteobacteria</taxon>
        <taxon>Rhodospirillales</taxon>
        <taxon>Rhodospirillaceae</taxon>
        <taxon>Denitrobaculum</taxon>
    </lineage>
</organism>
<sequence>MSIRHLDSLFNPKSLALIGASRRSESLGAVLAANLMSAGFEGQIYPIHPKAQEIGDRVAYPSVADLPEAPDLAVIATPPDAVPELIAQLAARGTRSAVVITAGFGEGGDQEGEQRLQDMLDAARTNTLRIVGPNCLGVIVPGAGLNASFSHIAALPGDLAFVTQSGAMVTAMLDWATPRGIGFSHVVSLGDKSDVDFGDMLDYLALDFKTRAILLYVESITHARKFMSAARAAARSKPVIVIKGGRYAEGAKAAASHTGALAGSDAVYDAVFARAGLLRVFSLEELFDAAETLATARSVRGDRLAIATNGGGLGVLATDALIEEGGRLAELTPETIDDLSAVLPATWSHSNPVDIIGDAPGERYAATLDALLKEPAADALLVMNCPTAVASSTEAAQSVISSIEKHTAARGRSNAKTVFTAWVGDAAAREARHIFSEKHIPTYDTPEQAVRGFMHLVRYRRNQELLSETPSSIVASEDSDESAPDWSAAHSIMVAAMAENREWLNEPEAKAVLAAYGIPVVQTFQVATPEEAAAAAERIDGPVALKILSPDLTHKSDIGGVELGLNGNDEVLHAAREMNARVSRLAPNATLKGFSVQSFCQRPKAQELILGAATDAQFGPVLLFGAGGTAVEVLGDKSIGLPPLNSTLARDLITRTRVFKLLEGYRDRPPADLDALSAALIRLSDLVVDFAEIAEIDINPLLADDQGVIALDARIRLCPKSASAIERLAIRPYPRELEQNFAIRDGTDIFLRPIRPEDEPMLQSMFDRLSPEDIRLRFFASLTELSHSFAARLTQIDYHREMAFVALKEGDDGEPEIWGVVRISADPDNERAEYAVLVRSDIKGRGLGAELMNRIIDYAVRRGLSEIWGDVLDHNKRMLELVKELGFSVRHLPDEPGIVRVVKRLDAVD</sequence>
<dbReference type="GO" id="GO:0006099">
    <property type="term" value="P:tricarboxylic acid cycle"/>
    <property type="evidence" value="ECO:0007669"/>
    <property type="project" value="UniProtKB-KW"/>
</dbReference>
<dbReference type="InterPro" id="IPR036291">
    <property type="entry name" value="NAD(P)-bd_dom_sf"/>
</dbReference>
<evidence type="ECO:0000256" key="5">
    <source>
        <dbReference type="ARBA" id="ARBA00060888"/>
    </source>
</evidence>
<dbReference type="GO" id="GO:0005524">
    <property type="term" value="F:ATP binding"/>
    <property type="evidence" value="ECO:0007669"/>
    <property type="project" value="UniProtKB-UniRule"/>
</dbReference>
<dbReference type="InterPro" id="IPR016102">
    <property type="entry name" value="Succinyl-CoA_synth-like"/>
</dbReference>
<evidence type="ECO:0000256" key="1">
    <source>
        <dbReference type="ARBA" id="ARBA00022532"/>
    </source>
</evidence>
<protein>
    <submittedName>
        <fullName evidence="9">Bifunctional acetate--CoA ligase family protein/GNAT family N-acetyltransferase</fullName>
    </submittedName>
</protein>
<dbReference type="SUPFAM" id="SSF56059">
    <property type="entry name" value="Glutathione synthetase ATP-binding domain-like"/>
    <property type="match status" value="1"/>
</dbReference>
<dbReference type="SUPFAM" id="SSF52210">
    <property type="entry name" value="Succinyl-CoA synthetase domains"/>
    <property type="match status" value="2"/>
</dbReference>
<dbReference type="SUPFAM" id="SSF55729">
    <property type="entry name" value="Acyl-CoA N-acyltransferases (Nat)"/>
    <property type="match status" value="1"/>
</dbReference>
<dbReference type="AlphaFoldDB" id="A0A545TRP4"/>
<dbReference type="InterPro" id="IPR051538">
    <property type="entry name" value="Acyl-CoA_Synth/Transferase"/>
</dbReference>
<name>A0A545TRP4_9PROT</name>
<accession>A0A545TRP4</accession>
<keyword evidence="10" id="KW-1185">Reference proteome</keyword>
<keyword evidence="2 9" id="KW-0436">Ligase</keyword>
<dbReference type="PROSITE" id="PS50975">
    <property type="entry name" value="ATP_GRASP"/>
    <property type="match status" value="1"/>
</dbReference>
<proteinExistence type="inferred from homology"/>
<evidence type="ECO:0000259" key="7">
    <source>
        <dbReference type="PROSITE" id="PS50975"/>
    </source>
</evidence>
<evidence type="ECO:0000313" key="9">
    <source>
        <dbReference type="EMBL" id="TQV79886.1"/>
    </source>
</evidence>
<dbReference type="EMBL" id="VHSH01000004">
    <property type="protein sequence ID" value="TQV79886.1"/>
    <property type="molecule type" value="Genomic_DNA"/>
</dbReference>
<dbReference type="GO" id="GO:0043758">
    <property type="term" value="F:acetate-CoA ligase (ADP-forming) activity"/>
    <property type="evidence" value="ECO:0007669"/>
    <property type="project" value="InterPro"/>
</dbReference>
<evidence type="ECO:0000256" key="2">
    <source>
        <dbReference type="ARBA" id="ARBA00022598"/>
    </source>
</evidence>
<evidence type="ECO:0000259" key="8">
    <source>
        <dbReference type="PROSITE" id="PS51186"/>
    </source>
</evidence>
<feature type="domain" description="ATP-grasp" evidence="7">
    <location>
        <begin position="510"/>
        <end position="546"/>
    </location>
</feature>
<feature type="domain" description="N-acetyltransferase" evidence="8">
    <location>
        <begin position="749"/>
        <end position="906"/>
    </location>
</feature>
<evidence type="ECO:0000313" key="10">
    <source>
        <dbReference type="Proteomes" id="UP000315252"/>
    </source>
</evidence>
<dbReference type="RefSeq" id="WP_142897066.1">
    <property type="nucleotide sequence ID" value="NZ_ML660055.1"/>
</dbReference>
<reference evidence="9 10" key="1">
    <citation type="submission" date="2019-06" db="EMBL/GenBank/DDBJ databases">
        <title>Whole genome sequence for Rhodospirillaceae sp. R148.</title>
        <authorList>
            <person name="Wang G."/>
        </authorList>
    </citation>
    <scope>NUCLEOTIDE SEQUENCE [LARGE SCALE GENOMIC DNA]</scope>
    <source>
        <strain evidence="9 10">R148</strain>
    </source>
</reference>
<dbReference type="Gene3D" id="3.40.630.30">
    <property type="match status" value="1"/>
</dbReference>
<dbReference type="GO" id="GO:0046872">
    <property type="term" value="F:metal ion binding"/>
    <property type="evidence" value="ECO:0007669"/>
    <property type="project" value="InterPro"/>
</dbReference>
<dbReference type="Gene3D" id="3.40.50.720">
    <property type="entry name" value="NAD(P)-binding Rossmann-like Domain"/>
    <property type="match status" value="1"/>
</dbReference>
<dbReference type="Gene3D" id="3.40.50.261">
    <property type="entry name" value="Succinyl-CoA synthetase domains"/>
    <property type="match status" value="2"/>
</dbReference>
<dbReference type="InterPro" id="IPR003781">
    <property type="entry name" value="CoA-bd"/>
</dbReference>
<evidence type="ECO:0000256" key="4">
    <source>
        <dbReference type="ARBA" id="ARBA00022840"/>
    </source>
</evidence>
<dbReference type="InterPro" id="IPR011761">
    <property type="entry name" value="ATP-grasp"/>
</dbReference>
<dbReference type="OrthoDB" id="9807426at2"/>
<keyword evidence="1" id="KW-0816">Tricarboxylic acid cycle</keyword>
<dbReference type="Pfam" id="PF13549">
    <property type="entry name" value="ATP-grasp_5"/>
    <property type="match status" value="1"/>
</dbReference>
<dbReference type="InterPro" id="IPR000182">
    <property type="entry name" value="GNAT_dom"/>
</dbReference>
<dbReference type="Pfam" id="PF13380">
    <property type="entry name" value="CoA_binding_2"/>
    <property type="match status" value="1"/>
</dbReference>
<dbReference type="Proteomes" id="UP000315252">
    <property type="component" value="Unassembled WGS sequence"/>
</dbReference>